<evidence type="ECO:0000313" key="2">
    <source>
        <dbReference type="EMBL" id="GAA6499148.1"/>
    </source>
</evidence>
<organism evidence="2 3">
    <name type="scientific">Blautia parvula</name>
    <dbReference type="NCBI Taxonomy" id="2877527"/>
    <lineage>
        <taxon>Bacteria</taxon>
        <taxon>Bacillati</taxon>
        <taxon>Bacillota</taxon>
        <taxon>Clostridia</taxon>
        <taxon>Lachnospirales</taxon>
        <taxon>Lachnospiraceae</taxon>
        <taxon>Blautia</taxon>
    </lineage>
</organism>
<evidence type="ECO:0000313" key="3">
    <source>
        <dbReference type="Proteomes" id="UP001600941"/>
    </source>
</evidence>
<dbReference type="Gene3D" id="3.90.550.10">
    <property type="entry name" value="Spore Coat Polysaccharide Biosynthesis Protein SpsA, Chain A"/>
    <property type="match status" value="1"/>
</dbReference>
<dbReference type="PANTHER" id="PTHR22916:SF3">
    <property type="entry name" value="UDP-GLCNAC:BETAGAL BETA-1,3-N-ACETYLGLUCOSAMINYLTRANSFERASE-LIKE PROTEIN 1"/>
    <property type="match status" value="1"/>
</dbReference>
<name>A0ABQ0BRI9_9FIRM</name>
<proteinExistence type="predicted"/>
<accession>A0ABQ0BRI9</accession>
<dbReference type="CDD" id="cd00761">
    <property type="entry name" value="Glyco_tranf_GTA_type"/>
    <property type="match status" value="1"/>
</dbReference>
<dbReference type="SUPFAM" id="SSF53448">
    <property type="entry name" value="Nucleotide-diphospho-sugar transferases"/>
    <property type="match status" value="1"/>
</dbReference>
<feature type="domain" description="Glycosyltransferase 2-like" evidence="1">
    <location>
        <begin position="8"/>
        <end position="132"/>
    </location>
</feature>
<dbReference type="InterPro" id="IPR029044">
    <property type="entry name" value="Nucleotide-diphossugar_trans"/>
</dbReference>
<sequence>MTGEPIVSVIMPAYQAEKYIKQAIESVWIQDVPLELIVIDDCSFDSTRDILKLYMERSDFQLIRNKGNLGAAASRNKGVEAAKGKFIAFLDADDWWEPGKLKEQLRIMKQTGSVMCSTGRELMKPDGSSTGKKIGVASEVTYKKLLKHNSINCSSVLIRKDVAMEFPMCYDNSHEDYITWLKVLRKYGCCAGINYPYLKYRLSQGGKSRNKIKSARMTFEVYRYMGYGPLKSCIFFMSYAVHGVLKYMGI</sequence>
<protein>
    <submittedName>
        <fullName evidence="2">Glycosyltransferase family 2 protein</fullName>
    </submittedName>
</protein>
<evidence type="ECO:0000259" key="1">
    <source>
        <dbReference type="Pfam" id="PF00535"/>
    </source>
</evidence>
<dbReference type="PANTHER" id="PTHR22916">
    <property type="entry name" value="GLYCOSYLTRANSFERASE"/>
    <property type="match status" value="1"/>
</dbReference>
<keyword evidence="3" id="KW-1185">Reference proteome</keyword>
<comment type="caution">
    <text evidence="2">The sequence shown here is derived from an EMBL/GenBank/DDBJ whole genome shotgun (WGS) entry which is preliminary data.</text>
</comment>
<gene>
    <name evidence="2" type="ORF">K340107D12_19640</name>
</gene>
<dbReference type="Pfam" id="PF00535">
    <property type="entry name" value="Glycos_transf_2"/>
    <property type="match status" value="1"/>
</dbReference>
<reference evidence="2 3" key="1">
    <citation type="submission" date="2024-04" db="EMBL/GenBank/DDBJ databases">
        <title>Defined microbial consortia suppress multidrug-resistant proinflammatory Enterobacteriaceae via ecological control.</title>
        <authorList>
            <person name="Furuichi M."/>
            <person name="Kawaguchi T."/>
            <person name="Pust M."/>
            <person name="Yasuma K."/>
            <person name="Plichta D."/>
            <person name="Hasegawa N."/>
            <person name="Ohya T."/>
            <person name="Bhattarai S."/>
            <person name="Sasajima S."/>
            <person name="Aoto Y."/>
            <person name="Tuganbaev T."/>
            <person name="Yaginuma M."/>
            <person name="Ueda M."/>
            <person name="Okahashi N."/>
            <person name="Amafuji K."/>
            <person name="Kiridooshi Y."/>
            <person name="Sugita K."/>
            <person name="Strazar M."/>
            <person name="Skelly A."/>
            <person name="Suda W."/>
            <person name="Hattori M."/>
            <person name="Nakamoto N."/>
            <person name="Caballero S."/>
            <person name="Norman J."/>
            <person name="Olle B."/>
            <person name="Tanoue T."/>
            <person name="Arita M."/>
            <person name="Bucci V."/>
            <person name="Atarashi K."/>
            <person name="Xavier R."/>
            <person name="Honda K."/>
        </authorList>
    </citation>
    <scope>NUCLEOTIDE SEQUENCE [LARGE SCALE GENOMIC DNA]</scope>
    <source>
        <strain evidence="3">k34-0107-D12</strain>
    </source>
</reference>
<dbReference type="InterPro" id="IPR001173">
    <property type="entry name" value="Glyco_trans_2-like"/>
</dbReference>
<dbReference type="RefSeq" id="WP_227211686.1">
    <property type="nucleotide sequence ID" value="NZ_BAABZQ010000001.1"/>
</dbReference>
<dbReference type="EMBL" id="BAABZQ010000001">
    <property type="protein sequence ID" value="GAA6499148.1"/>
    <property type="molecule type" value="Genomic_DNA"/>
</dbReference>
<dbReference type="Proteomes" id="UP001600941">
    <property type="component" value="Unassembled WGS sequence"/>
</dbReference>